<evidence type="ECO:0000256" key="3">
    <source>
        <dbReference type="ARBA" id="ARBA00022884"/>
    </source>
</evidence>
<evidence type="ECO:0000256" key="4">
    <source>
        <dbReference type="ARBA" id="ARBA00022980"/>
    </source>
</evidence>
<evidence type="ECO:0000256" key="10">
    <source>
        <dbReference type="RuleBase" id="RU004008"/>
    </source>
</evidence>
<keyword evidence="2 7" id="KW-0699">rRNA-binding</keyword>
<dbReference type="AlphaFoldDB" id="A0A1F5SNE3"/>
<dbReference type="InterPro" id="IPR001063">
    <property type="entry name" value="Ribosomal_uL22"/>
</dbReference>
<comment type="similarity">
    <text evidence="1 7 8">Belongs to the universal ribosomal protein uL22 family.</text>
</comment>
<evidence type="ECO:0000313" key="12">
    <source>
        <dbReference type="EMBL" id="OGF28225.1"/>
    </source>
</evidence>
<sequence length="179" mass="20225">MDTKAYANYLHISPRKIRLVVDVVRGLRVADALNRLQFVNKRASLPFMKLVRSAIANAEHNFELDKDNLYIKEVRVDEAPTLKRWLPRAHGRATTIRKRMSNVSLTLGEVQESGKKQSKQQVLEAPVKLSELQSGKKASGQAKADEHEAAEDKGKEIKEHGHDAGKRGFANRMFRRKSG</sequence>
<dbReference type="InterPro" id="IPR018260">
    <property type="entry name" value="Ribosomal_uL22_CS"/>
</dbReference>
<comment type="function">
    <text evidence="7">The globular domain of the protein is located near the polypeptide exit tunnel on the outside of the subunit, while an extended beta-hairpin is found that lines the wall of the exit tunnel in the center of the 70S ribosome.</text>
</comment>
<evidence type="ECO:0000313" key="13">
    <source>
        <dbReference type="Proteomes" id="UP000178925"/>
    </source>
</evidence>
<evidence type="ECO:0000256" key="8">
    <source>
        <dbReference type="RuleBase" id="RU004005"/>
    </source>
</evidence>
<dbReference type="GO" id="GO:0006412">
    <property type="term" value="P:translation"/>
    <property type="evidence" value="ECO:0007669"/>
    <property type="project" value="UniProtKB-UniRule"/>
</dbReference>
<dbReference type="STRING" id="1797995.A2242_04770"/>
<comment type="function">
    <text evidence="7 10">This protein binds specifically to 23S rRNA; its binding is stimulated by other ribosomal proteins, e.g., L4, L17, and L20. It is important during the early stages of 50S assembly. It makes multiple contacts with different domains of the 23S rRNA in the assembled 50S subunit and ribosome.</text>
</comment>
<dbReference type="CDD" id="cd00336">
    <property type="entry name" value="Ribosomal_L22"/>
    <property type="match status" value="1"/>
</dbReference>
<dbReference type="SUPFAM" id="SSF54843">
    <property type="entry name" value="Ribosomal protein L22"/>
    <property type="match status" value="1"/>
</dbReference>
<dbReference type="InterPro" id="IPR036394">
    <property type="entry name" value="Ribosomal_uL22_sf"/>
</dbReference>
<dbReference type="HAMAP" id="MF_01331_B">
    <property type="entry name" value="Ribosomal_uL22_B"/>
    <property type="match status" value="1"/>
</dbReference>
<dbReference type="Pfam" id="PF00237">
    <property type="entry name" value="Ribosomal_L22"/>
    <property type="match status" value="1"/>
</dbReference>
<dbReference type="PANTHER" id="PTHR13501">
    <property type="entry name" value="CHLOROPLAST 50S RIBOSOMAL PROTEIN L22-RELATED"/>
    <property type="match status" value="1"/>
</dbReference>
<dbReference type="Gene3D" id="3.90.470.10">
    <property type="entry name" value="Ribosomal protein L22/L17"/>
    <property type="match status" value="1"/>
</dbReference>
<dbReference type="Proteomes" id="UP000178925">
    <property type="component" value="Unassembled WGS sequence"/>
</dbReference>
<evidence type="ECO:0000256" key="9">
    <source>
        <dbReference type="RuleBase" id="RU004006"/>
    </source>
</evidence>
<dbReference type="GO" id="GO:0022625">
    <property type="term" value="C:cytosolic large ribosomal subunit"/>
    <property type="evidence" value="ECO:0007669"/>
    <property type="project" value="TreeGrafter"/>
</dbReference>
<dbReference type="PANTHER" id="PTHR13501:SF8">
    <property type="entry name" value="LARGE RIBOSOMAL SUBUNIT PROTEIN UL22M"/>
    <property type="match status" value="1"/>
</dbReference>
<name>A0A1F5SNE3_9BACT</name>
<keyword evidence="3 7" id="KW-0694">RNA-binding</keyword>
<dbReference type="EMBL" id="MFGC01000017">
    <property type="protein sequence ID" value="OGF28225.1"/>
    <property type="molecule type" value="Genomic_DNA"/>
</dbReference>
<evidence type="ECO:0000256" key="5">
    <source>
        <dbReference type="ARBA" id="ARBA00023274"/>
    </source>
</evidence>
<keyword evidence="5 7" id="KW-0687">Ribonucleoprotein</keyword>
<proteinExistence type="inferred from homology"/>
<evidence type="ECO:0000256" key="6">
    <source>
        <dbReference type="ARBA" id="ARBA00035207"/>
    </source>
</evidence>
<evidence type="ECO:0000256" key="1">
    <source>
        <dbReference type="ARBA" id="ARBA00009451"/>
    </source>
</evidence>
<organism evidence="12 13">
    <name type="scientific">Candidatus Falkowbacteria bacterium RIFOXYA2_FULL_47_9</name>
    <dbReference type="NCBI Taxonomy" id="1797995"/>
    <lineage>
        <taxon>Bacteria</taxon>
        <taxon>Candidatus Falkowiibacteriota</taxon>
    </lineage>
</organism>
<dbReference type="InterPro" id="IPR005727">
    <property type="entry name" value="Ribosomal_uL22_bac/chlpt-type"/>
</dbReference>
<dbReference type="PROSITE" id="PS00464">
    <property type="entry name" value="RIBOSOMAL_L22"/>
    <property type="match status" value="1"/>
</dbReference>
<dbReference type="GO" id="GO:0003735">
    <property type="term" value="F:structural constituent of ribosome"/>
    <property type="evidence" value="ECO:0007669"/>
    <property type="project" value="InterPro"/>
</dbReference>
<gene>
    <name evidence="7" type="primary">rplV</name>
    <name evidence="12" type="ORF">A2242_04770</name>
</gene>
<evidence type="ECO:0000256" key="2">
    <source>
        <dbReference type="ARBA" id="ARBA00022730"/>
    </source>
</evidence>
<dbReference type="InterPro" id="IPR047867">
    <property type="entry name" value="Ribosomal_uL22_bac/org-type"/>
</dbReference>
<dbReference type="NCBIfam" id="TIGR01044">
    <property type="entry name" value="rplV_bact"/>
    <property type="match status" value="1"/>
</dbReference>
<keyword evidence="4 7" id="KW-0689">Ribosomal protein</keyword>
<evidence type="ECO:0000256" key="7">
    <source>
        <dbReference type="HAMAP-Rule" id="MF_01331"/>
    </source>
</evidence>
<comment type="subunit">
    <text evidence="7 9">Part of the 50S ribosomal subunit.</text>
</comment>
<evidence type="ECO:0000256" key="11">
    <source>
        <dbReference type="SAM" id="MobiDB-lite"/>
    </source>
</evidence>
<reference evidence="12 13" key="1">
    <citation type="journal article" date="2016" name="Nat. Commun.">
        <title>Thousands of microbial genomes shed light on interconnected biogeochemical processes in an aquifer system.</title>
        <authorList>
            <person name="Anantharaman K."/>
            <person name="Brown C.T."/>
            <person name="Hug L.A."/>
            <person name="Sharon I."/>
            <person name="Castelle C.J."/>
            <person name="Probst A.J."/>
            <person name="Thomas B.C."/>
            <person name="Singh A."/>
            <person name="Wilkins M.J."/>
            <person name="Karaoz U."/>
            <person name="Brodie E.L."/>
            <person name="Williams K.H."/>
            <person name="Hubbard S.S."/>
            <person name="Banfield J.F."/>
        </authorList>
    </citation>
    <scope>NUCLEOTIDE SEQUENCE [LARGE SCALE GENOMIC DNA]</scope>
</reference>
<comment type="caution">
    <text evidence="12">The sequence shown here is derived from an EMBL/GenBank/DDBJ whole genome shotgun (WGS) entry which is preliminary data.</text>
</comment>
<accession>A0A1F5SNE3</accession>
<feature type="region of interest" description="Disordered" evidence="11">
    <location>
        <begin position="109"/>
        <end position="179"/>
    </location>
</feature>
<feature type="compositionally biased region" description="Basic and acidic residues" evidence="11">
    <location>
        <begin position="143"/>
        <end position="166"/>
    </location>
</feature>
<dbReference type="GO" id="GO:0019843">
    <property type="term" value="F:rRNA binding"/>
    <property type="evidence" value="ECO:0007669"/>
    <property type="project" value="UniProtKB-UniRule"/>
</dbReference>
<protein>
    <recommendedName>
        <fullName evidence="6 7">Large ribosomal subunit protein uL22</fullName>
    </recommendedName>
</protein>